<dbReference type="EMBL" id="BARW01000169">
    <property type="protein sequence ID" value="GAI60503.1"/>
    <property type="molecule type" value="Genomic_DNA"/>
</dbReference>
<gene>
    <name evidence="1" type="ORF">S12H4_00992</name>
</gene>
<sequence length="90" mass="10147">MKEYFVVANSFATPFFSDINEEYAKGNNPEDAMQRFVKKYSHPCGLYSAALFANADAFHKGKKSLCKYLCNLELEKQRLTKGLGGVLIQT</sequence>
<dbReference type="AlphaFoldDB" id="X1PX83"/>
<accession>X1PX83</accession>
<reference evidence="1" key="1">
    <citation type="journal article" date="2014" name="Front. Microbiol.">
        <title>High frequency of phylogenetically diverse reductive dehalogenase-homologous genes in deep subseafloor sedimentary metagenomes.</title>
        <authorList>
            <person name="Kawai M."/>
            <person name="Futagami T."/>
            <person name="Toyoda A."/>
            <person name="Takaki Y."/>
            <person name="Nishi S."/>
            <person name="Hori S."/>
            <person name="Arai W."/>
            <person name="Tsubouchi T."/>
            <person name="Morono Y."/>
            <person name="Uchiyama I."/>
            <person name="Ito T."/>
            <person name="Fujiyama A."/>
            <person name="Inagaki F."/>
            <person name="Takami H."/>
        </authorList>
    </citation>
    <scope>NUCLEOTIDE SEQUENCE</scope>
    <source>
        <strain evidence="1">Expedition CK06-06</strain>
    </source>
</reference>
<organism evidence="1">
    <name type="scientific">marine sediment metagenome</name>
    <dbReference type="NCBI Taxonomy" id="412755"/>
    <lineage>
        <taxon>unclassified sequences</taxon>
        <taxon>metagenomes</taxon>
        <taxon>ecological metagenomes</taxon>
    </lineage>
</organism>
<comment type="caution">
    <text evidence="1">The sequence shown here is derived from an EMBL/GenBank/DDBJ whole genome shotgun (WGS) entry which is preliminary data.</text>
</comment>
<protein>
    <submittedName>
        <fullName evidence="1">Uncharacterized protein</fullName>
    </submittedName>
</protein>
<proteinExistence type="predicted"/>
<evidence type="ECO:0000313" key="1">
    <source>
        <dbReference type="EMBL" id="GAI60503.1"/>
    </source>
</evidence>
<name>X1PX83_9ZZZZ</name>